<organism evidence="1 2">
    <name type="scientific">Chaetomium strumarium</name>
    <dbReference type="NCBI Taxonomy" id="1170767"/>
    <lineage>
        <taxon>Eukaryota</taxon>
        <taxon>Fungi</taxon>
        <taxon>Dikarya</taxon>
        <taxon>Ascomycota</taxon>
        <taxon>Pezizomycotina</taxon>
        <taxon>Sordariomycetes</taxon>
        <taxon>Sordariomycetidae</taxon>
        <taxon>Sordariales</taxon>
        <taxon>Chaetomiaceae</taxon>
        <taxon>Chaetomium</taxon>
    </lineage>
</organism>
<name>A0AAJ0GRG8_9PEZI</name>
<dbReference type="Gene3D" id="3.90.70.10">
    <property type="entry name" value="Cysteine proteinases"/>
    <property type="match status" value="1"/>
</dbReference>
<reference evidence="1" key="1">
    <citation type="journal article" date="2023" name="Mol. Phylogenet. Evol.">
        <title>Genome-scale phylogeny and comparative genomics of the fungal order Sordariales.</title>
        <authorList>
            <person name="Hensen N."/>
            <person name="Bonometti L."/>
            <person name="Westerberg I."/>
            <person name="Brannstrom I.O."/>
            <person name="Guillou S."/>
            <person name="Cros-Aarteil S."/>
            <person name="Calhoun S."/>
            <person name="Haridas S."/>
            <person name="Kuo A."/>
            <person name="Mondo S."/>
            <person name="Pangilinan J."/>
            <person name="Riley R."/>
            <person name="LaButti K."/>
            <person name="Andreopoulos B."/>
            <person name="Lipzen A."/>
            <person name="Chen C."/>
            <person name="Yan M."/>
            <person name="Daum C."/>
            <person name="Ng V."/>
            <person name="Clum A."/>
            <person name="Steindorff A."/>
            <person name="Ohm R.A."/>
            <person name="Martin F."/>
            <person name="Silar P."/>
            <person name="Natvig D.O."/>
            <person name="Lalanne C."/>
            <person name="Gautier V."/>
            <person name="Ament-Velasquez S.L."/>
            <person name="Kruys A."/>
            <person name="Hutchinson M.I."/>
            <person name="Powell A.J."/>
            <person name="Barry K."/>
            <person name="Miller A.N."/>
            <person name="Grigoriev I.V."/>
            <person name="Debuchy R."/>
            <person name="Gladieux P."/>
            <person name="Hiltunen Thoren M."/>
            <person name="Johannesson H."/>
        </authorList>
    </citation>
    <scope>NUCLEOTIDE SEQUENCE</scope>
    <source>
        <strain evidence="1">CBS 333.67</strain>
    </source>
</reference>
<dbReference type="Proteomes" id="UP001273166">
    <property type="component" value="Unassembled WGS sequence"/>
</dbReference>
<dbReference type="AlphaFoldDB" id="A0AAJ0GRG8"/>
<sequence>MSCGTWEAGPSSWGGRIPEILPTALKVDPKASPIDQVKQAYDDIYSRIQQTSQFTRNKAIAFIELHKSQRNATLEQQLGSSNAQKIAATAAIHGLVVSANSMIDTLNAMYLMDVSPEDFAAVSRFLQYADAHSLQDAAEAAANLPGLSDANEDPDDAGDLSLLIRKDTGCSSRSAVKCLLDQDADSGLFHDVDTTPNPCAPTDLEKATFQEKLISLANTTPQTTKGILQDSQGPPNMRIAFARIFDEAAKARIENPTKMTDSDWQMIYDQPAVVLLEQNLRDGFPFIFTTQLVLGARFNKHEIGQDAVWVKPPIENVITRGRHTMLAVGFDPGRRLFLVQNSWGPKWPLSYSGSDERLRGRFWMPYEWFEAAVDGKPLTYDFWVPCTIPS</sequence>
<dbReference type="EMBL" id="JAUDZG010000005">
    <property type="protein sequence ID" value="KAK3304794.1"/>
    <property type="molecule type" value="Genomic_DNA"/>
</dbReference>
<dbReference type="RefSeq" id="XP_062720574.1">
    <property type="nucleotide sequence ID" value="XM_062871014.1"/>
</dbReference>
<dbReference type="InterPro" id="IPR038765">
    <property type="entry name" value="Papain-like_cys_pep_sf"/>
</dbReference>
<gene>
    <name evidence="1" type="ORF">B0T15DRAFT_576164</name>
</gene>
<evidence type="ECO:0000313" key="2">
    <source>
        <dbReference type="Proteomes" id="UP001273166"/>
    </source>
</evidence>
<evidence type="ECO:0008006" key="3">
    <source>
        <dbReference type="Google" id="ProtNLM"/>
    </source>
</evidence>
<keyword evidence="2" id="KW-1185">Reference proteome</keyword>
<comment type="caution">
    <text evidence="1">The sequence shown here is derived from an EMBL/GenBank/DDBJ whole genome shotgun (WGS) entry which is preliminary data.</text>
</comment>
<accession>A0AAJ0GRG8</accession>
<dbReference type="GeneID" id="87889843"/>
<evidence type="ECO:0000313" key="1">
    <source>
        <dbReference type="EMBL" id="KAK3304794.1"/>
    </source>
</evidence>
<dbReference type="SUPFAM" id="SSF54001">
    <property type="entry name" value="Cysteine proteinases"/>
    <property type="match status" value="1"/>
</dbReference>
<protein>
    <recommendedName>
        <fullName evidence="3">Peptidase C1A papain C-terminal domain-containing protein</fullName>
    </recommendedName>
</protein>
<reference evidence="1" key="2">
    <citation type="submission" date="2023-06" db="EMBL/GenBank/DDBJ databases">
        <authorList>
            <consortium name="Lawrence Berkeley National Laboratory"/>
            <person name="Mondo S.J."/>
            <person name="Hensen N."/>
            <person name="Bonometti L."/>
            <person name="Westerberg I."/>
            <person name="Brannstrom I.O."/>
            <person name="Guillou S."/>
            <person name="Cros-Aarteil S."/>
            <person name="Calhoun S."/>
            <person name="Haridas S."/>
            <person name="Kuo A."/>
            <person name="Pangilinan J."/>
            <person name="Riley R."/>
            <person name="Labutti K."/>
            <person name="Andreopoulos B."/>
            <person name="Lipzen A."/>
            <person name="Chen C."/>
            <person name="Yanf M."/>
            <person name="Daum C."/>
            <person name="Ng V."/>
            <person name="Clum A."/>
            <person name="Steindorff A."/>
            <person name="Ohm R."/>
            <person name="Martin F."/>
            <person name="Silar P."/>
            <person name="Natvig D."/>
            <person name="Lalanne C."/>
            <person name="Gautier V."/>
            <person name="Ament-Velasquez S.L."/>
            <person name="Kruys A."/>
            <person name="Hutchinson M.I."/>
            <person name="Powell A.J."/>
            <person name="Barry K."/>
            <person name="Miller A.N."/>
            <person name="Grigoriev I.V."/>
            <person name="Debuchy R."/>
            <person name="Gladieux P."/>
            <person name="Thoren M.H."/>
            <person name="Johannesson H."/>
        </authorList>
    </citation>
    <scope>NUCLEOTIDE SEQUENCE</scope>
    <source>
        <strain evidence="1">CBS 333.67</strain>
    </source>
</reference>
<proteinExistence type="predicted"/>